<evidence type="ECO:0000256" key="5">
    <source>
        <dbReference type="ARBA" id="ARBA00023274"/>
    </source>
</evidence>
<comment type="subunit">
    <text evidence="6">Part of the 30S ribosomal subunit.</text>
</comment>
<dbReference type="GO" id="GO:0003735">
    <property type="term" value="F:structural constituent of ribosome"/>
    <property type="evidence" value="ECO:0007669"/>
    <property type="project" value="UniProtKB-UniRule"/>
</dbReference>
<dbReference type="HAMAP" id="MF_01345_B">
    <property type="entry name" value="Ribosomal_uS17_B"/>
    <property type="match status" value="1"/>
</dbReference>
<sequence length="88" mass="10310">MKTLTGIVVSKKLKSTVTVKVERQWRHPMYGKIVRKSKKYLVHDEMGVGLEDRVRIMETRPTSKRKRFKVVEKLEKGKRVEDKGEGVK</sequence>
<dbReference type="PANTHER" id="PTHR10744">
    <property type="entry name" value="40S RIBOSOMAL PROTEIN S11 FAMILY MEMBER"/>
    <property type="match status" value="1"/>
</dbReference>
<dbReference type="PANTHER" id="PTHR10744:SF1">
    <property type="entry name" value="SMALL RIBOSOMAL SUBUNIT PROTEIN US17M"/>
    <property type="match status" value="1"/>
</dbReference>
<dbReference type="Proteomes" id="UP000179069">
    <property type="component" value="Unassembled WGS sequence"/>
</dbReference>
<evidence type="ECO:0000256" key="2">
    <source>
        <dbReference type="ARBA" id="ARBA00022730"/>
    </source>
</evidence>
<dbReference type="CDD" id="cd00364">
    <property type="entry name" value="Ribosomal_uS17"/>
    <property type="match status" value="1"/>
</dbReference>
<evidence type="ECO:0000256" key="1">
    <source>
        <dbReference type="ARBA" id="ARBA00010254"/>
    </source>
</evidence>
<comment type="similarity">
    <text evidence="1 6">Belongs to the universal ribosomal protein uS17 family.</text>
</comment>
<dbReference type="EMBL" id="MHCI01000017">
    <property type="protein sequence ID" value="OGY16358.1"/>
    <property type="molecule type" value="Genomic_DNA"/>
</dbReference>
<comment type="caution">
    <text evidence="7">The sequence shown here is derived from an EMBL/GenBank/DDBJ whole genome shotgun (WGS) entry which is preliminary data.</text>
</comment>
<evidence type="ECO:0000256" key="3">
    <source>
        <dbReference type="ARBA" id="ARBA00022884"/>
    </source>
</evidence>
<keyword evidence="2 6" id="KW-0699">rRNA-binding</keyword>
<keyword evidence="5 6" id="KW-0687">Ribonucleoprotein</keyword>
<proteinExistence type="inferred from homology"/>
<comment type="function">
    <text evidence="6">One of the primary rRNA binding proteins, it binds specifically to the 5'-end of 16S ribosomal RNA.</text>
</comment>
<keyword evidence="3 6" id="KW-0694">RNA-binding</keyword>
<organism evidence="7 8">
    <name type="scientific">Candidatus Chisholmbacteria bacterium RIFCSPHIGHO2_01_FULL_49_18</name>
    <dbReference type="NCBI Taxonomy" id="1797590"/>
    <lineage>
        <taxon>Bacteria</taxon>
        <taxon>Candidatus Chisholmiibacteriota</taxon>
    </lineage>
</organism>
<protein>
    <recommendedName>
        <fullName evidence="6">Small ribosomal subunit protein uS17</fullName>
    </recommendedName>
</protein>
<dbReference type="InterPro" id="IPR019984">
    <property type="entry name" value="Ribosomal_uS17_bact/chlr"/>
</dbReference>
<dbReference type="GO" id="GO:0006412">
    <property type="term" value="P:translation"/>
    <property type="evidence" value="ECO:0007669"/>
    <property type="project" value="UniProtKB-UniRule"/>
</dbReference>
<evidence type="ECO:0000256" key="4">
    <source>
        <dbReference type="ARBA" id="ARBA00022980"/>
    </source>
</evidence>
<dbReference type="GO" id="GO:0022627">
    <property type="term" value="C:cytosolic small ribosomal subunit"/>
    <property type="evidence" value="ECO:0007669"/>
    <property type="project" value="UniProtKB-UniRule"/>
</dbReference>
<name>A0A1G1VLT2_9BACT</name>
<dbReference type="NCBIfam" id="TIGR03635">
    <property type="entry name" value="uS17_bact"/>
    <property type="match status" value="1"/>
</dbReference>
<dbReference type="Pfam" id="PF00366">
    <property type="entry name" value="Ribosomal_S17"/>
    <property type="match status" value="1"/>
</dbReference>
<accession>A0A1G1VLT2</accession>
<evidence type="ECO:0000256" key="6">
    <source>
        <dbReference type="HAMAP-Rule" id="MF_01345"/>
    </source>
</evidence>
<dbReference type="InterPro" id="IPR012340">
    <property type="entry name" value="NA-bd_OB-fold"/>
</dbReference>
<dbReference type="Gene3D" id="2.40.50.140">
    <property type="entry name" value="Nucleic acid-binding proteins"/>
    <property type="match status" value="1"/>
</dbReference>
<dbReference type="InterPro" id="IPR000266">
    <property type="entry name" value="Ribosomal_uS17"/>
</dbReference>
<evidence type="ECO:0000313" key="7">
    <source>
        <dbReference type="EMBL" id="OGY16358.1"/>
    </source>
</evidence>
<keyword evidence="4 6" id="KW-0689">Ribosomal protein</keyword>
<dbReference type="PRINTS" id="PR00973">
    <property type="entry name" value="RIBOSOMALS17"/>
</dbReference>
<dbReference type="NCBIfam" id="NF004123">
    <property type="entry name" value="PRK05610.1"/>
    <property type="match status" value="1"/>
</dbReference>
<reference evidence="7 8" key="1">
    <citation type="journal article" date="2016" name="Nat. Commun.">
        <title>Thousands of microbial genomes shed light on interconnected biogeochemical processes in an aquifer system.</title>
        <authorList>
            <person name="Anantharaman K."/>
            <person name="Brown C.T."/>
            <person name="Hug L.A."/>
            <person name="Sharon I."/>
            <person name="Castelle C.J."/>
            <person name="Probst A.J."/>
            <person name="Thomas B.C."/>
            <person name="Singh A."/>
            <person name="Wilkins M.J."/>
            <person name="Karaoz U."/>
            <person name="Brodie E.L."/>
            <person name="Williams K.H."/>
            <person name="Hubbard S.S."/>
            <person name="Banfield J.F."/>
        </authorList>
    </citation>
    <scope>NUCLEOTIDE SEQUENCE [LARGE SCALE GENOMIC DNA]</scope>
</reference>
<dbReference type="SUPFAM" id="SSF50249">
    <property type="entry name" value="Nucleic acid-binding proteins"/>
    <property type="match status" value="1"/>
</dbReference>
<gene>
    <name evidence="6" type="primary">rpsQ</name>
    <name evidence="7" type="ORF">A2785_00190</name>
</gene>
<dbReference type="AlphaFoldDB" id="A0A1G1VLT2"/>
<evidence type="ECO:0000313" key="8">
    <source>
        <dbReference type="Proteomes" id="UP000179069"/>
    </source>
</evidence>
<dbReference type="GO" id="GO:0019843">
    <property type="term" value="F:rRNA binding"/>
    <property type="evidence" value="ECO:0007669"/>
    <property type="project" value="UniProtKB-UniRule"/>
</dbReference>